<evidence type="ECO:0000256" key="5">
    <source>
        <dbReference type="SAM" id="MobiDB-lite"/>
    </source>
</evidence>
<keyword evidence="2" id="KW-0805">Transcription regulation</keyword>
<feature type="region of interest" description="Disordered" evidence="5">
    <location>
        <begin position="296"/>
        <end position="327"/>
    </location>
</feature>
<name>A0ABU3Q5Y4_9SPHN</name>
<evidence type="ECO:0000256" key="1">
    <source>
        <dbReference type="ARBA" id="ARBA00009437"/>
    </source>
</evidence>
<dbReference type="EMBL" id="JAVUPU010000003">
    <property type="protein sequence ID" value="MDT9598823.1"/>
    <property type="molecule type" value="Genomic_DNA"/>
</dbReference>
<dbReference type="Proteomes" id="UP001259572">
    <property type="component" value="Unassembled WGS sequence"/>
</dbReference>
<keyword evidence="4" id="KW-0804">Transcription</keyword>
<accession>A0ABU3Q5Y4</accession>
<keyword evidence="8" id="KW-1185">Reference proteome</keyword>
<dbReference type="PRINTS" id="PR00039">
    <property type="entry name" value="HTHLYSR"/>
</dbReference>
<evidence type="ECO:0000313" key="7">
    <source>
        <dbReference type="EMBL" id="MDT9598823.1"/>
    </source>
</evidence>
<protein>
    <submittedName>
        <fullName evidence="7">LysR substrate-binding domain-containing protein</fullName>
    </submittedName>
</protein>
<dbReference type="Pfam" id="PF03466">
    <property type="entry name" value="LysR_substrate"/>
    <property type="match status" value="1"/>
</dbReference>
<evidence type="ECO:0000259" key="6">
    <source>
        <dbReference type="PROSITE" id="PS50931"/>
    </source>
</evidence>
<evidence type="ECO:0000256" key="2">
    <source>
        <dbReference type="ARBA" id="ARBA00023015"/>
    </source>
</evidence>
<dbReference type="PROSITE" id="PS50931">
    <property type="entry name" value="HTH_LYSR"/>
    <property type="match status" value="1"/>
</dbReference>
<dbReference type="RefSeq" id="WP_315725204.1">
    <property type="nucleotide sequence ID" value="NZ_JAVUPU010000003.1"/>
</dbReference>
<dbReference type="SUPFAM" id="SSF46785">
    <property type="entry name" value="Winged helix' DNA-binding domain"/>
    <property type="match status" value="1"/>
</dbReference>
<gene>
    <name evidence="7" type="ORF">RQX22_07675</name>
</gene>
<dbReference type="Gene3D" id="1.10.10.10">
    <property type="entry name" value="Winged helix-like DNA-binding domain superfamily/Winged helix DNA-binding domain"/>
    <property type="match status" value="1"/>
</dbReference>
<comment type="similarity">
    <text evidence="1">Belongs to the LysR transcriptional regulatory family.</text>
</comment>
<dbReference type="PANTHER" id="PTHR30537:SF79">
    <property type="entry name" value="TRANSCRIPTIONAL REGULATOR-RELATED"/>
    <property type="match status" value="1"/>
</dbReference>
<dbReference type="InterPro" id="IPR058163">
    <property type="entry name" value="LysR-type_TF_proteobact-type"/>
</dbReference>
<dbReference type="InterPro" id="IPR000847">
    <property type="entry name" value="LysR_HTH_N"/>
</dbReference>
<dbReference type="PANTHER" id="PTHR30537">
    <property type="entry name" value="HTH-TYPE TRANSCRIPTIONAL REGULATOR"/>
    <property type="match status" value="1"/>
</dbReference>
<reference evidence="7 8" key="1">
    <citation type="submission" date="2023-05" db="EMBL/GenBank/DDBJ databases">
        <authorList>
            <person name="Guo Y."/>
        </authorList>
    </citation>
    <scope>NUCLEOTIDE SEQUENCE [LARGE SCALE GENOMIC DNA]</scope>
    <source>
        <strain evidence="7 8">GR2756</strain>
    </source>
</reference>
<feature type="compositionally biased region" description="Acidic residues" evidence="5">
    <location>
        <begin position="297"/>
        <end position="309"/>
    </location>
</feature>
<feature type="domain" description="HTH lysR-type" evidence="6">
    <location>
        <begin position="6"/>
        <end position="63"/>
    </location>
</feature>
<evidence type="ECO:0000313" key="8">
    <source>
        <dbReference type="Proteomes" id="UP001259572"/>
    </source>
</evidence>
<dbReference type="SUPFAM" id="SSF53850">
    <property type="entry name" value="Periplasmic binding protein-like II"/>
    <property type="match status" value="1"/>
</dbReference>
<evidence type="ECO:0000256" key="3">
    <source>
        <dbReference type="ARBA" id="ARBA00023125"/>
    </source>
</evidence>
<dbReference type="Pfam" id="PF00126">
    <property type="entry name" value="HTH_1"/>
    <property type="match status" value="1"/>
</dbReference>
<proteinExistence type="inferred from homology"/>
<organism evidence="7 8">
    <name type="scientific">Sphingosinicella rhizophila</name>
    <dbReference type="NCBI Taxonomy" id="3050082"/>
    <lineage>
        <taxon>Bacteria</taxon>
        <taxon>Pseudomonadati</taxon>
        <taxon>Pseudomonadota</taxon>
        <taxon>Alphaproteobacteria</taxon>
        <taxon>Sphingomonadales</taxon>
        <taxon>Sphingosinicellaceae</taxon>
        <taxon>Sphingosinicella</taxon>
    </lineage>
</organism>
<comment type="caution">
    <text evidence="7">The sequence shown here is derived from an EMBL/GenBank/DDBJ whole genome shotgun (WGS) entry which is preliminary data.</text>
</comment>
<dbReference type="InterPro" id="IPR036388">
    <property type="entry name" value="WH-like_DNA-bd_sf"/>
</dbReference>
<dbReference type="InterPro" id="IPR005119">
    <property type="entry name" value="LysR_subst-bd"/>
</dbReference>
<keyword evidence="3" id="KW-0238">DNA-binding</keyword>
<dbReference type="InterPro" id="IPR036390">
    <property type="entry name" value="WH_DNA-bd_sf"/>
</dbReference>
<evidence type="ECO:0000256" key="4">
    <source>
        <dbReference type="ARBA" id="ARBA00023163"/>
    </source>
</evidence>
<dbReference type="Gene3D" id="3.40.190.10">
    <property type="entry name" value="Periplasmic binding protein-like II"/>
    <property type="match status" value="2"/>
</dbReference>
<sequence length="327" mass="35128">MRRALPSLDWIRVFAETASTESFSMAAERLCVSPGAVSQRIKSLEAYFGLELFTRHPQGVELTAIGRRYAQQVLPALDILNCATREVASAGGSQIVRLTAMPALAQLWLGPRMNAFYALHPHISVEIWADGNIVDLRTSQFDVALRHGKPPYPGCTSRQLFVDELVAVASPALLAESRLGPDGLIEGAAQMVDSFWADDLDHWLGGAGISRPAELRTEIFSLYSMVIDATVQGRGFMIGHSSLIHGHLRRGELQLLSPCRVRSPNQFHLLTKSAVPLSDAAASFVDWVTAEAGAALDGDETASAGDDEGPGIGSIDDAGQGKARRAA</sequence>